<feature type="compositionally biased region" description="Polar residues" evidence="2">
    <location>
        <begin position="336"/>
        <end position="346"/>
    </location>
</feature>
<dbReference type="EMBL" id="CP051139">
    <property type="protein sequence ID" value="QIW95314.1"/>
    <property type="molecule type" value="Genomic_DNA"/>
</dbReference>
<keyword evidence="4" id="KW-1185">Reference proteome</keyword>
<evidence type="ECO:0000313" key="4">
    <source>
        <dbReference type="Proteomes" id="UP000503462"/>
    </source>
</evidence>
<feature type="region of interest" description="Disordered" evidence="2">
    <location>
        <begin position="162"/>
        <end position="221"/>
    </location>
</feature>
<evidence type="ECO:0000256" key="2">
    <source>
        <dbReference type="SAM" id="MobiDB-lite"/>
    </source>
</evidence>
<keyword evidence="1" id="KW-0175">Coiled coil</keyword>
<name>A0A6H0XL17_9PEZI</name>
<feature type="coiled-coil region" evidence="1">
    <location>
        <begin position="61"/>
        <end position="153"/>
    </location>
</feature>
<feature type="region of interest" description="Disordered" evidence="2">
    <location>
        <begin position="278"/>
        <end position="322"/>
    </location>
</feature>
<reference evidence="3 4" key="1">
    <citation type="journal article" date="2016" name="Sci. Rep.">
        <title>Peltaster fructicola genome reveals evolution from an invasive phytopathogen to an ectophytic parasite.</title>
        <authorList>
            <person name="Xu C."/>
            <person name="Chen H."/>
            <person name="Gleason M.L."/>
            <person name="Xu J.R."/>
            <person name="Liu H."/>
            <person name="Zhang R."/>
            <person name="Sun G."/>
        </authorList>
    </citation>
    <scope>NUCLEOTIDE SEQUENCE [LARGE SCALE GENOMIC DNA]</scope>
    <source>
        <strain evidence="3 4">LNHT1506</strain>
    </source>
</reference>
<feature type="compositionally biased region" description="Basic and acidic residues" evidence="2">
    <location>
        <begin position="184"/>
        <end position="196"/>
    </location>
</feature>
<feature type="compositionally biased region" description="Basic and acidic residues" evidence="2">
    <location>
        <begin position="450"/>
        <end position="460"/>
    </location>
</feature>
<feature type="compositionally biased region" description="Basic residues" evidence="2">
    <location>
        <begin position="395"/>
        <end position="409"/>
    </location>
</feature>
<accession>A0A6H0XL17</accession>
<evidence type="ECO:0000313" key="3">
    <source>
        <dbReference type="EMBL" id="QIW95314.1"/>
    </source>
</evidence>
<gene>
    <name evidence="3" type="ORF">AMS68_000832</name>
</gene>
<dbReference type="Proteomes" id="UP000503462">
    <property type="component" value="Chromosome 1"/>
</dbReference>
<feature type="region of interest" description="Disordered" evidence="2">
    <location>
        <begin position="336"/>
        <end position="468"/>
    </location>
</feature>
<dbReference type="AlphaFoldDB" id="A0A6H0XL17"/>
<organism evidence="3 4">
    <name type="scientific">Peltaster fructicola</name>
    <dbReference type="NCBI Taxonomy" id="286661"/>
    <lineage>
        <taxon>Eukaryota</taxon>
        <taxon>Fungi</taxon>
        <taxon>Dikarya</taxon>
        <taxon>Ascomycota</taxon>
        <taxon>Pezizomycotina</taxon>
        <taxon>Dothideomycetes</taxon>
        <taxon>Dothideomycetes incertae sedis</taxon>
        <taxon>Peltaster</taxon>
    </lineage>
</organism>
<feature type="compositionally biased region" description="Basic and acidic residues" evidence="2">
    <location>
        <begin position="348"/>
        <end position="371"/>
    </location>
</feature>
<feature type="compositionally biased region" description="Low complexity" evidence="2">
    <location>
        <begin position="296"/>
        <end position="315"/>
    </location>
</feature>
<protein>
    <submittedName>
        <fullName evidence="3">Uncharacterized protein</fullName>
    </submittedName>
</protein>
<sequence>MASSPRSLLMAHQFRREHAALLHRIEALEGRTNDTEPTILPQPGLDTKVADALLGKLEPQLSALLQQQSELRAQIETIKRSSATVENDLRDRVDELEAVRSRQQLEHMSIEGELYRSALANCQRTIEELRAVLRGEREEKQRINRRVISLSRRVQAIADNVQQLPRTDPDTLGFSQKSFSSAHEAAESRRASRDRVPSGGHVVPESPSHHNGAGKARQEDTSVLAAPREKSMQKLAHATISSKGSQHAMARPGVCTRPSPSPSVGPAAQVVADGMHLAMGPLSQGSPAGVPLVRNSTSSLTASPSTAKASSGSKSAGKKRKFDAMQAEIAHQLQRAFQQRSSLQKKTQQRETTTDEARKQKQIDQKLETRTTRSRLNQLDARLISPIKNPETILHKPRKAAKQQARKRAKADTRKRSSEAQQALARKMTSESGSKTRRKEDQNAASTGQKVDDHIDRPEPKTLQPLVGGAGALHPWLAAYRASISLRKADDASVEP</sequence>
<proteinExistence type="predicted"/>
<evidence type="ECO:0000256" key="1">
    <source>
        <dbReference type="SAM" id="Coils"/>
    </source>
</evidence>
<feature type="region of interest" description="Disordered" evidence="2">
    <location>
        <begin position="240"/>
        <end position="266"/>
    </location>
</feature>